<evidence type="ECO:0000313" key="9">
    <source>
        <dbReference type="EMBL" id="ADY43930.1"/>
    </source>
</evidence>
<dbReference type="PANTHER" id="PTHR46004">
    <property type="entry name" value="CYCLIC AMP RESPONSE ELEMENT-BINDING PROTEIN A"/>
    <property type="match status" value="1"/>
</dbReference>
<evidence type="ECO:0000259" key="8">
    <source>
        <dbReference type="PROSITE" id="PS50217"/>
    </source>
</evidence>
<keyword evidence="5" id="KW-0539">Nucleus</keyword>
<evidence type="ECO:0000256" key="6">
    <source>
        <dbReference type="SAM" id="Coils"/>
    </source>
</evidence>
<dbReference type="AlphaFoldDB" id="F1L1C6"/>
<proteinExistence type="evidence at transcript level"/>
<dbReference type="GO" id="GO:0005634">
    <property type="term" value="C:nucleus"/>
    <property type="evidence" value="ECO:0007669"/>
    <property type="project" value="UniProtKB-SubCell"/>
</dbReference>
<evidence type="ECO:0000256" key="5">
    <source>
        <dbReference type="ARBA" id="ARBA00023242"/>
    </source>
</evidence>
<feature type="compositionally biased region" description="Low complexity" evidence="7">
    <location>
        <begin position="83"/>
        <end position="102"/>
    </location>
</feature>
<keyword evidence="3" id="KW-0238">DNA-binding</keyword>
<dbReference type="SMART" id="SM00338">
    <property type="entry name" value="BRLZ"/>
    <property type="match status" value="1"/>
</dbReference>
<dbReference type="InterPro" id="IPR046347">
    <property type="entry name" value="bZIP_sf"/>
</dbReference>
<reference evidence="9" key="1">
    <citation type="journal article" date="2011" name="Genome Res.">
        <title>Deep small RNA sequencing from the nematode Ascaris reveals conservation, functional diversification, and novel developmental profiles.</title>
        <authorList>
            <person name="Wang J."/>
            <person name="Czech B."/>
            <person name="Crunk A."/>
            <person name="Wallace A."/>
            <person name="Mitreva M."/>
            <person name="Hannon G.J."/>
            <person name="Davis R.E."/>
        </authorList>
    </citation>
    <scope>NUCLEOTIDE SEQUENCE</scope>
</reference>
<dbReference type="PANTHER" id="PTHR46004:SF3">
    <property type="entry name" value="CYCLIC AMP RESPONSE ELEMENT-BINDING PROTEIN A"/>
    <property type="match status" value="1"/>
</dbReference>
<evidence type="ECO:0000256" key="7">
    <source>
        <dbReference type="SAM" id="MobiDB-lite"/>
    </source>
</evidence>
<name>F1L1C6_ASCSU</name>
<feature type="coiled-coil region" evidence="6">
    <location>
        <begin position="199"/>
        <end position="237"/>
    </location>
</feature>
<dbReference type="Pfam" id="PF00170">
    <property type="entry name" value="bZIP_1"/>
    <property type="match status" value="1"/>
</dbReference>
<sequence length="268" mass="29603">MDSLSGSFLHEDAEFTTLNAGRTQFDGNHYAKLRTVQQILNAGSSGSPPMLSSFEANSYSASNNESLAATQLQISPLGVSTSDYGTSSTLSHSSSSFSLPDSNNNFTPPSDHPPTVRDESDFALRLKSRSRSPESYPFMRIKAKRNKLTIEEGSDGVIELTDEERSMLALEGYDVPMRLPLSNAEQKALKAVKRKIANKESARKSRQKKEQYVKQLERQNEERLAEFEAVKAEAEQLKVINRRLAASLEKMVATFGECAADWSGLDAI</sequence>
<feature type="domain" description="BZIP" evidence="8">
    <location>
        <begin position="188"/>
        <end position="251"/>
    </location>
</feature>
<dbReference type="CDD" id="cd14686">
    <property type="entry name" value="bZIP"/>
    <property type="match status" value="1"/>
</dbReference>
<dbReference type="PROSITE" id="PS50217">
    <property type="entry name" value="BZIP"/>
    <property type="match status" value="1"/>
</dbReference>
<dbReference type="GO" id="GO:0035497">
    <property type="term" value="F:cAMP response element binding"/>
    <property type="evidence" value="ECO:0007669"/>
    <property type="project" value="TreeGrafter"/>
</dbReference>
<evidence type="ECO:0000256" key="1">
    <source>
        <dbReference type="ARBA" id="ARBA00004123"/>
    </source>
</evidence>
<dbReference type="EMBL" id="JI169500">
    <property type="protein sequence ID" value="ADY43930.1"/>
    <property type="molecule type" value="mRNA"/>
</dbReference>
<feature type="region of interest" description="Disordered" evidence="7">
    <location>
        <begin position="83"/>
        <end position="118"/>
    </location>
</feature>
<dbReference type="InterPro" id="IPR004827">
    <property type="entry name" value="bZIP"/>
</dbReference>
<keyword evidence="4" id="KW-0804">Transcription</keyword>
<protein>
    <submittedName>
        <fullName evidence="9">Cyclic AMP-responsive element-binding protein 3-like protein 1</fullName>
    </submittedName>
</protein>
<dbReference type="PROSITE" id="PS00036">
    <property type="entry name" value="BZIP_BASIC"/>
    <property type="match status" value="1"/>
</dbReference>
<accession>F1L1C6</accession>
<keyword evidence="6" id="KW-0175">Coiled coil</keyword>
<keyword evidence="2" id="KW-0805">Transcription regulation</keyword>
<organism evidence="9">
    <name type="scientific">Ascaris suum</name>
    <name type="common">Pig roundworm</name>
    <name type="synonym">Ascaris lumbricoides</name>
    <dbReference type="NCBI Taxonomy" id="6253"/>
    <lineage>
        <taxon>Eukaryota</taxon>
        <taxon>Metazoa</taxon>
        <taxon>Ecdysozoa</taxon>
        <taxon>Nematoda</taxon>
        <taxon>Chromadorea</taxon>
        <taxon>Rhabditida</taxon>
        <taxon>Spirurina</taxon>
        <taxon>Ascaridomorpha</taxon>
        <taxon>Ascaridoidea</taxon>
        <taxon>Ascarididae</taxon>
        <taxon>Ascaris</taxon>
    </lineage>
</organism>
<dbReference type="Gene3D" id="1.20.5.170">
    <property type="match status" value="1"/>
</dbReference>
<evidence type="ECO:0000256" key="4">
    <source>
        <dbReference type="ARBA" id="ARBA00023163"/>
    </source>
</evidence>
<evidence type="ECO:0000256" key="2">
    <source>
        <dbReference type="ARBA" id="ARBA00023015"/>
    </source>
</evidence>
<evidence type="ECO:0000256" key="3">
    <source>
        <dbReference type="ARBA" id="ARBA00023125"/>
    </source>
</evidence>
<dbReference type="GO" id="GO:0000981">
    <property type="term" value="F:DNA-binding transcription factor activity, RNA polymerase II-specific"/>
    <property type="evidence" value="ECO:0007669"/>
    <property type="project" value="TreeGrafter"/>
</dbReference>
<dbReference type="SUPFAM" id="SSF57959">
    <property type="entry name" value="Leucine zipper domain"/>
    <property type="match status" value="1"/>
</dbReference>
<comment type="subcellular location">
    <subcellularLocation>
        <location evidence="1">Nucleus</location>
    </subcellularLocation>
</comment>